<feature type="compositionally biased region" description="Polar residues" evidence="1">
    <location>
        <begin position="312"/>
        <end position="336"/>
    </location>
</feature>
<name>A0A9P7G9B8_9AGAR</name>
<dbReference type="EMBL" id="JABCKV010000035">
    <property type="protein sequence ID" value="KAG5645651.1"/>
    <property type="molecule type" value="Genomic_DNA"/>
</dbReference>
<accession>A0A9P7G9B8</accession>
<dbReference type="Proteomes" id="UP000775547">
    <property type="component" value="Unassembled WGS sequence"/>
</dbReference>
<comment type="caution">
    <text evidence="2">The sequence shown here is derived from an EMBL/GenBank/DDBJ whole genome shotgun (WGS) entry which is preliminary data.</text>
</comment>
<proteinExistence type="predicted"/>
<evidence type="ECO:0000313" key="2">
    <source>
        <dbReference type="EMBL" id="KAG5645651.1"/>
    </source>
</evidence>
<feature type="region of interest" description="Disordered" evidence="1">
    <location>
        <begin position="393"/>
        <end position="509"/>
    </location>
</feature>
<feature type="compositionally biased region" description="Polar residues" evidence="1">
    <location>
        <begin position="408"/>
        <end position="417"/>
    </location>
</feature>
<reference evidence="2" key="1">
    <citation type="submission" date="2020-07" db="EMBL/GenBank/DDBJ databases">
        <authorList>
            <person name="Nieuwenhuis M."/>
            <person name="Van De Peppel L.J.J."/>
        </authorList>
    </citation>
    <scope>NUCLEOTIDE SEQUENCE</scope>
    <source>
        <strain evidence="2">AP01</strain>
        <tissue evidence="2">Mycelium</tissue>
    </source>
</reference>
<gene>
    <name evidence="2" type="ORF">DXG03_005642</name>
</gene>
<organism evidence="2 3">
    <name type="scientific">Asterophora parasitica</name>
    <dbReference type="NCBI Taxonomy" id="117018"/>
    <lineage>
        <taxon>Eukaryota</taxon>
        <taxon>Fungi</taxon>
        <taxon>Dikarya</taxon>
        <taxon>Basidiomycota</taxon>
        <taxon>Agaricomycotina</taxon>
        <taxon>Agaricomycetes</taxon>
        <taxon>Agaricomycetidae</taxon>
        <taxon>Agaricales</taxon>
        <taxon>Tricholomatineae</taxon>
        <taxon>Lyophyllaceae</taxon>
        <taxon>Asterophora</taxon>
    </lineage>
</organism>
<keyword evidence="3" id="KW-1185">Reference proteome</keyword>
<feature type="region of interest" description="Disordered" evidence="1">
    <location>
        <begin position="310"/>
        <end position="336"/>
    </location>
</feature>
<evidence type="ECO:0000313" key="3">
    <source>
        <dbReference type="Proteomes" id="UP000775547"/>
    </source>
</evidence>
<protein>
    <submittedName>
        <fullName evidence="2">Uncharacterized protein</fullName>
    </submittedName>
</protein>
<dbReference type="AlphaFoldDB" id="A0A9P7G9B8"/>
<evidence type="ECO:0000256" key="1">
    <source>
        <dbReference type="SAM" id="MobiDB-lite"/>
    </source>
</evidence>
<reference evidence="2" key="2">
    <citation type="submission" date="2021-10" db="EMBL/GenBank/DDBJ databases">
        <title>Phylogenomics reveals ancestral predisposition of the termite-cultivated fungus Termitomyces towards a domesticated lifestyle.</title>
        <authorList>
            <person name="Auxier B."/>
            <person name="Grum-Grzhimaylo A."/>
            <person name="Cardenas M.E."/>
            <person name="Lodge J.D."/>
            <person name="Laessoe T."/>
            <person name="Pedersen O."/>
            <person name="Smith M.E."/>
            <person name="Kuyper T.W."/>
            <person name="Franco-Molano E.A."/>
            <person name="Baroni T.J."/>
            <person name="Aanen D.K."/>
        </authorList>
    </citation>
    <scope>NUCLEOTIDE SEQUENCE</scope>
    <source>
        <strain evidence="2">AP01</strain>
        <tissue evidence="2">Mycelium</tissue>
    </source>
</reference>
<dbReference type="OrthoDB" id="3016814at2759"/>
<sequence length="509" mass="54157">MAWQKVITPVKAYPATNIHGSISLPEIHPPVFPASPSASTSSALSSPVPSLSSLLNCTPSSSSSISKHKMQLFDANHTNTITETTSLPSMSVTHKMPSCLAKSSSTPNLHSVHPPKKAIVPPPMGVDHPFDAADASMQDLFSPPRFSPGRDADAYMFASNDDDSPTFMRTSVQVQLLDVENTLANPPGALAYPSIVSVVSEDGLSRLISAPDVSEVPPLPSLFTPNPDDHPPDDGGLVSLCNAQQSPSPSGWISDSPASISVSEILVQFPCVDDAPALAPPDAPAFPSIVSVVSEDDLSRLICASNVDEEASSQSLFTPNPNTHSPRMSGDFTLSISQPDLLDDSALASPGPKEDDSLQLSPLLNQVSSPLSSPPRIIVQEEGDKFLNTYELEVKKRPPSPYNKRLRSASNNPQTTMRRALPAPRTVSATIPRLKKSLDDDLRLAGVTLPPPPKQKTTGIRGDVDTGRGRKSTKRKSRSDSKAIGVGDSPKLRSGRRSSNSKNLADKEN</sequence>